<comment type="caution">
    <text evidence="1">The sequence shown here is derived from an EMBL/GenBank/DDBJ whole genome shotgun (WGS) entry which is preliminary data.</text>
</comment>
<dbReference type="EMBL" id="VSSQ01094405">
    <property type="protein sequence ID" value="MPN38899.1"/>
    <property type="molecule type" value="Genomic_DNA"/>
</dbReference>
<organism evidence="1">
    <name type="scientific">bioreactor metagenome</name>
    <dbReference type="NCBI Taxonomy" id="1076179"/>
    <lineage>
        <taxon>unclassified sequences</taxon>
        <taxon>metagenomes</taxon>
        <taxon>ecological metagenomes</taxon>
    </lineage>
</organism>
<sequence length="109" mass="12753">MILLAEARQENHRRGCDLPQLPAEIITRPVRQHHIQHHNIRRLMNHRLFRLTQRLSGDDLIALPRQMFCIDLQNPDLILHHKDSWLSIFHIVCLRCTAEITTTGIVGTL</sequence>
<name>A0A645HKZ8_9ZZZZ</name>
<evidence type="ECO:0000313" key="1">
    <source>
        <dbReference type="EMBL" id="MPN38899.1"/>
    </source>
</evidence>
<gene>
    <name evidence="1" type="ORF">SDC9_186424</name>
</gene>
<dbReference type="AlphaFoldDB" id="A0A645HKZ8"/>
<reference evidence="1" key="1">
    <citation type="submission" date="2019-08" db="EMBL/GenBank/DDBJ databases">
        <authorList>
            <person name="Kucharzyk K."/>
            <person name="Murdoch R.W."/>
            <person name="Higgins S."/>
            <person name="Loffler F."/>
        </authorList>
    </citation>
    <scope>NUCLEOTIDE SEQUENCE</scope>
</reference>
<proteinExistence type="predicted"/>
<accession>A0A645HKZ8</accession>
<protein>
    <submittedName>
        <fullName evidence="1">Uncharacterized protein</fullName>
    </submittedName>
</protein>